<protein>
    <submittedName>
        <fullName evidence="1">Uncharacterized protein</fullName>
    </submittedName>
</protein>
<dbReference type="Proteomes" id="UP001222027">
    <property type="component" value="Unassembled WGS sequence"/>
</dbReference>
<gene>
    <name evidence="1" type="ORF">OPV22_014823</name>
</gene>
<comment type="caution">
    <text evidence="1">The sequence shown here is derived from an EMBL/GenBank/DDBJ whole genome shotgun (WGS) entry which is preliminary data.</text>
</comment>
<reference evidence="1 2" key="1">
    <citation type="submission" date="2022-12" db="EMBL/GenBank/DDBJ databases">
        <title>Chromosome-scale assembly of the Ensete ventricosum genome.</title>
        <authorList>
            <person name="Dussert Y."/>
            <person name="Stocks J."/>
            <person name="Wendawek A."/>
            <person name="Woldeyes F."/>
            <person name="Nichols R.A."/>
            <person name="Borrell J.S."/>
        </authorList>
    </citation>
    <scope>NUCLEOTIDE SEQUENCE [LARGE SCALE GENOMIC DNA]</scope>
    <source>
        <strain evidence="2">cv. Maze</strain>
        <tissue evidence="1">Seeds</tissue>
    </source>
</reference>
<proteinExistence type="predicted"/>
<organism evidence="1 2">
    <name type="scientific">Ensete ventricosum</name>
    <name type="common">Abyssinian banana</name>
    <name type="synonym">Musa ensete</name>
    <dbReference type="NCBI Taxonomy" id="4639"/>
    <lineage>
        <taxon>Eukaryota</taxon>
        <taxon>Viridiplantae</taxon>
        <taxon>Streptophyta</taxon>
        <taxon>Embryophyta</taxon>
        <taxon>Tracheophyta</taxon>
        <taxon>Spermatophyta</taxon>
        <taxon>Magnoliopsida</taxon>
        <taxon>Liliopsida</taxon>
        <taxon>Zingiberales</taxon>
        <taxon>Musaceae</taxon>
        <taxon>Ensete</taxon>
    </lineage>
</organism>
<evidence type="ECO:0000313" key="2">
    <source>
        <dbReference type="Proteomes" id="UP001222027"/>
    </source>
</evidence>
<evidence type="ECO:0000313" key="1">
    <source>
        <dbReference type="EMBL" id="KAJ8493102.1"/>
    </source>
</evidence>
<accession>A0AAV8QYM7</accession>
<dbReference type="EMBL" id="JAQQAF010000004">
    <property type="protein sequence ID" value="KAJ8493102.1"/>
    <property type="molecule type" value="Genomic_DNA"/>
</dbReference>
<sequence length="77" mass="8913">MFCRRKGFILFGSTGESEEKKKGRILINLELTRFLRNIHIEVIIAGPFSPLWFMKHDINGTASVLSKGRLELQPRLR</sequence>
<dbReference type="AlphaFoldDB" id="A0AAV8QYM7"/>
<keyword evidence="2" id="KW-1185">Reference proteome</keyword>
<name>A0AAV8QYM7_ENSVE</name>